<reference evidence="2" key="1">
    <citation type="journal article" date="2021" name="Nat. Commun.">
        <title>Genomic analyses provide insights into spinach domestication and the genetic basis of agronomic traits.</title>
        <authorList>
            <person name="Cai X."/>
            <person name="Sun X."/>
            <person name="Xu C."/>
            <person name="Sun H."/>
            <person name="Wang X."/>
            <person name="Ge C."/>
            <person name="Zhang Z."/>
            <person name="Wang Q."/>
            <person name="Fei Z."/>
            <person name="Jiao C."/>
            <person name="Wang Q."/>
        </authorList>
    </citation>
    <scope>NUCLEOTIDE SEQUENCE [LARGE SCALE GENOMIC DNA]</scope>
    <source>
        <strain evidence="2">cv. Varoflay</strain>
    </source>
</reference>
<dbReference type="PANTHER" id="PTHR33264">
    <property type="entry name" value="EXPRESSED PROTEIN"/>
    <property type="match status" value="1"/>
</dbReference>
<evidence type="ECO:0000313" key="2">
    <source>
        <dbReference type="Proteomes" id="UP000813463"/>
    </source>
</evidence>
<evidence type="ECO:0000256" key="1">
    <source>
        <dbReference type="SAM" id="MobiDB-lite"/>
    </source>
</evidence>
<sequence>MTGQIVIKSSSAATNRRKPLLTKTLTPSQTPPKKSSSNVGEVAGVTAANCFVVCCCCPCVLVEFVILAVYKVPVNLCRRVWRTRRRKIMMKKRRKNGILEGAKEGRSGGSEVYYKAGFVDELTDKHRKEFEMIKISVDGSTVELDQKMWEQFHDTGFWRSSSRRNS</sequence>
<feature type="compositionally biased region" description="Low complexity" evidence="1">
    <location>
        <begin position="21"/>
        <end position="37"/>
    </location>
</feature>
<gene>
    <name evidence="3" type="primary">LOC110778496</name>
</gene>
<organism evidence="2 3">
    <name type="scientific">Spinacia oleracea</name>
    <name type="common">Spinach</name>
    <dbReference type="NCBI Taxonomy" id="3562"/>
    <lineage>
        <taxon>Eukaryota</taxon>
        <taxon>Viridiplantae</taxon>
        <taxon>Streptophyta</taxon>
        <taxon>Embryophyta</taxon>
        <taxon>Tracheophyta</taxon>
        <taxon>Spermatophyta</taxon>
        <taxon>Magnoliopsida</taxon>
        <taxon>eudicotyledons</taxon>
        <taxon>Gunneridae</taxon>
        <taxon>Pentapetalae</taxon>
        <taxon>Caryophyllales</taxon>
        <taxon>Chenopodiaceae</taxon>
        <taxon>Chenopodioideae</taxon>
        <taxon>Anserineae</taxon>
        <taxon>Spinacia</taxon>
    </lineage>
</organism>
<dbReference type="Proteomes" id="UP000813463">
    <property type="component" value="Chromosome 5"/>
</dbReference>
<accession>A0A9R0HXI6</accession>
<dbReference type="KEGG" id="soe:110778496"/>
<keyword evidence="2" id="KW-1185">Reference proteome</keyword>
<proteinExistence type="predicted"/>
<feature type="compositionally biased region" description="Polar residues" evidence="1">
    <location>
        <begin position="1"/>
        <end position="14"/>
    </location>
</feature>
<evidence type="ECO:0000313" key="3">
    <source>
        <dbReference type="RefSeq" id="XP_021838742.1"/>
    </source>
</evidence>
<name>A0A9R0HXI6_SPIOL</name>
<protein>
    <submittedName>
        <fullName evidence="3">Uncharacterized protein</fullName>
    </submittedName>
</protein>
<reference evidence="3" key="2">
    <citation type="submission" date="2025-08" db="UniProtKB">
        <authorList>
            <consortium name="RefSeq"/>
        </authorList>
    </citation>
    <scope>IDENTIFICATION</scope>
    <source>
        <tissue evidence="3">Leaf</tissue>
    </source>
</reference>
<dbReference type="RefSeq" id="XP_021838742.1">
    <property type="nucleotide sequence ID" value="XM_021983050.2"/>
</dbReference>
<dbReference type="GeneID" id="110778496"/>
<dbReference type="PANTHER" id="PTHR33264:SF8">
    <property type="entry name" value="EXPRESSED PROTEIN"/>
    <property type="match status" value="1"/>
</dbReference>
<feature type="region of interest" description="Disordered" evidence="1">
    <location>
        <begin position="1"/>
        <end position="38"/>
    </location>
</feature>
<dbReference type="AlphaFoldDB" id="A0A9R0HXI6"/>
<dbReference type="OrthoDB" id="695262at2759"/>